<evidence type="ECO:0000313" key="1">
    <source>
        <dbReference type="EMBL" id="TKC15047.1"/>
    </source>
</evidence>
<sequence length="152" mass="17695">MKRNEIVYTAETLNDMTMELLIKRLTEESPHLSSPEHGHGILEIIYAFNSPPRISDKYSIISNSGGDFEVLFPSKNYDELYLKNNIRYLYYIITRYLATRIVPQGRLTVEFQNGKIINCTVNNEGTYKDLERSGKPKYNLDDFLADDEEEEE</sequence>
<reference evidence="1 2" key="1">
    <citation type="journal article" date="2011" name="J. Microbiol.">
        <title>Bacillus kyonggiensis sp. nov., isolated from soil of a lettuce field.</title>
        <authorList>
            <person name="Dong K."/>
            <person name="Lee S."/>
        </authorList>
    </citation>
    <scope>NUCLEOTIDE SEQUENCE [LARGE SCALE GENOMIC DNA]</scope>
    <source>
        <strain evidence="1 2">NB22</strain>
    </source>
</reference>
<name>A0A4U1D1L1_9BACI</name>
<gene>
    <name evidence="1" type="ORF">FA727_19315</name>
</gene>
<dbReference type="RefSeq" id="WP_136833182.1">
    <property type="nucleotide sequence ID" value="NZ_SWBM01000006.1"/>
</dbReference>
<comment type="caution">
    <text evidence="1">The sequence shown here is derived from an EMBL/GenBank/DDBJ whole genome shotgun (WGS) entry which is preliminary data.</text>
</comment>
<dbReference type="EMBL" id="SWBM01000006">
    <property type="protein sequence ID" value="TKC15047.1"/>
    <property type="molecule type" value="Genomic_DNA"/>
</dbReference>
<dbReference type="AlphaFoldDB" id="A0A4U1D1L1"/>
<evidence type="ECO:0000313" key="2">
    <source>
        <dbReference type="Proteomes" id="UP000307756"/>
    </source>
</evidence>
<organism evidence="1 2">
    <name type="scientific">Robertmurraya kyonggiensis</name>
    <dbReference type="NCBI Taxonomy" id="1037680"/>
    <lineage>
        <taxon>Bacteria</taxon>
        <taxon>Bacillati</taxon>
        <taxon>Bacillota</taxon>
        <taxon>Bacilli</taxon>
        <taxon>Bacillales</taxon>
        <taxon>Bacillaceae</taxon>
        <taxon>Robertmurraya</taxon>
    </lineage>
</organism>
<dbReference type="Proteomes" id="UP000307756">
    <property type="component" value="Unassembled WGS sequence"/>
</dbReference>
<accession>A0A4U1D1L1</accession>
<keyword evidence="2" id="KW-1185">Reference proteome</keyword>
<protein>
    <submittedName>
        <fullName evidence="1">Uncharacterized protein</fullName>
    </submittedName>
</protein>
<proteinExistence type="predicted"/>
<dbReference type="OrthoDB" id="2925608at2"/>